<comment type="caution">
    <text evidence="1">The sequence shown here is derived from an EMBL/GenBank/DDBJ whole genome shotgun (WGS) entry which is preliminary data.</text>
</comment>
<reference evidence="1" key="1">
    <citation type="submission" date="2019-08" db="EMBL/GenBank/DDBJ databases">
        <authorList>
            <person name="Kucharzyk K."/>
            <person name="Murdoch R.W."/>
            <person name="Higgins S."/>
            <person name="Loffler F."/>
        </authorList>
    </citation>
    <scope>NUCLEOTIDE SEQUENCE</scope>
</reference>
<sequence length="62" mass="6738">MLGYPEYSKGQDLIVIPRISIADKTAGIFSTDGKACQVILGTEFVAVSVFTVIELKIAEINY</sequence>
<name>A0A645HAM2_9ZZZZ</name>
<proteinExistence type="predicted"/>
<evidence type="ECO:0000313" key="1">
    <source>
        <dbReference type="EMBL" id="MPN35760.1"/>
    </source>
</evidence>
<gene>
    <name evidence="1" type="ORF">SDC9_183259</name>
</gene>
<accession>A0A645HAM2</accession>
<protein>
    <submittedName>
        <fullName evidence="1">Uncharacterized protein</fullName>
    </submittedName>
</protein>
<dbReference type="EMBL" id="VSSQ01089559">
    <property type="protein sequence ID" value="MPN35760.1"/>
    <property type="molecule type" value="Genomic_DNA"/>
</dbReference>
<organism evidence="1">
    <name type="scientific">bioreactor metagenome</name>
    <dbReference type="NCBI Taxonomy" id="1076179"/>
    <lineage>
        <taxon>unclassified sequences</taxon>
        <taxon>metagenomes</taxon>
        <taxon>ecological metagenomes</taxon>
    </lineage>
</organism>
<dbReference type="AlphaFoldDB" id="A0A645HAM2"/>